<dbReference type="InterPro" id="IPR006521">
    <property type="entry name" value="Tail_protein_I"/>
</dbReference>
<sequence>MSRAAVPGLPSRHPIGGLLPALYADDDFAQRFTAGLDTVLAPVFTTLDSLPAYLDPRVAPLDFVAWLASWVGAADDPEWSAELRREAVVRAMELHRWRGTRRGLVERLRLTLGVNAEVSGDGAAVWSRTPGAEPPPAPAAEVLVRVWPGRDPEVDEARVREAVRALCPVHVSCRVEILPGPPADEGR</sequence>
<dbReference type="NCBIfam" id="TIGR02242">
    <property type="entry name" value="tail_TIGR02242"/>
    <property type="match status" value="1"/>
</dbReference>
<evidence type="ECO:0000313" key="2">
    <source>
        <dbReference type="Proteomes" id="UP000179642"/>
    </source>
</evidence>
<evidence type="ECO:0000313" key="1">
    <source>
        <dbReference type="EMBL" id="OIK07561.1"/>
    </source>
</evidence>
<dbReference type="Pfam" id="PF09684">
    <property type="entry name" value="Tail_P2_I"/>
    <property type="match status" value="1"/>
</dbReference>
<comment type="caution">
    <text evidence="1">The sequence shown here is derived from an EMBL/GenBank/DDBJ whole genome shotgun (WGS) entry which is preliminary data.</text>
</comment>
<reference evidence="1 2" key="1">
    <citation type="submission" date="2016-10" db="EMBL/GenBank/DDBJ databases">
        <title>Genome sequence of Streptomyces sp. MUSC 1.</title>
        <authorList>
            <person name="Lee L.-H."/>
            <person name="Ser H.-L."/>
            <person name="Law J.W.-F."/>
        </authorList>
    </citation>
    <scope>NUCLEOTIDE SEQUENCE [LARGE SCALE GENOMIC DNA]</scope>
    <source>
        <strain evidence="1 2">MUSC 1</strain>
    </source>
</reference>
<dbReference type="InterPro" id="IPR011748">
    <property type="entry name" value="Unchr_phage_tail-like"/>
</dbReference>
<dbReference type="AlphaFoldDB" id="A0A1S2QPM8"/>
<dbReference type="OrthoDB" id="370073at2"/>
<dbReference type="Proteomes" id="UP000179642">
    <property type="component" value="Unassembled WGS sequence"/>
</dbReference>
<dbReference type="RefSeq" id="WP_071379202.1">
    <property type="nucleotide sequence ID" value="NZ_MLYO01000010.1"/>
</dbReference>
<keyword evidence="2" id="KW-1185">Reference proteome</keyword>
<protein>
    <submittedName>
        <fullName evidence="1">Phage tail protein</fullName>
    </submittedName>
</protein>
<organism evidence="1 2">
    <name type="scientific">Streptomyces monashensis</name>
    <dbReference type="NCBI Taxonomy" id="1678012"/>
    <lineage>
        <taxon>Bacteria</taxon>
        <taxon>Bacillati</taxon>
        <taxon>Actinomycetota</taxon>
        <taxon>Actinomycetes</taxon>
        <taxon>Kitasatosporales</taxon>
        <taxon>Streptomycetaceae</taxon>
        <taxon>Streptomyces</taxon>
    </lineage>
</organism>
<name>A0A1S2QPM8_9ACTN</name>
<dbReference type="EMBL" id="MLYO01000010">
    <property type="protein sequence ID" value="OIK07561.1"/>
    <property type="molecule type" value="Genomic_DNA"/>
</dbReference>
<gene>
    <name evidence="1" type="ORF">BIV23_03385</name>
</gene>
<proteinExistence type="predicted"/>
<accession>A0A1S2QPM8</accession>